<accession>A0AAU7NUA5</accession>
<dbReference type="Pfam" id="PF11236">
    <property type="entry name" value="DUF3037"/>
    <property type="match status" value="1"/>
</dbReference>
<dbReference type="KEGG" id="mech:Q9L42_019530"/>
<name>A0AAU7NUA5_9GAMM</name>
<gene>
    <name evidence="1" type="ORF">Q9L42_019530</name>
</gene>
<proteinExistence type="predicted"/>
<dbReference type="InterPro" id="IPR021398">
    <property type="entry name" value="DUF3037"/>
</dbReference>
<evidence type="ECO:0000313" key="1">
    <source>
        <dbReference type="EMBL" id="XBS20508.1"/>
    </source>
</evidence>
<evidence type="ECO:0000313" key="2">
    <source>
        <dbReference type="Proteomes" id="UP001225378"/>
    </source>
</evidence>
<dbReference type="EMBL" id="CP157743">
    <property type="protein sequence ID" value="XBS20508.1"/>
    <property type="molecule type" value="Genomic_DNA"/>
</dbReference>
<sequence length="269" mass="32064">MKKQVCKYSIIRFQPYAETEEFANIGIVLYATASNRLEFRLLDSKQHARITHFFDPMCRDIFVQTNKVIRREIERIKKFMDKTKGAEIDLYAELIRCREDIIRFSDNRVLFCSDPVKTVDELFEHYVHRSFLHEPSYEEKMKKQMRDLLDRYDLGAKYKEGAVGERDKYEVRFPFVRQNNKLKIIKPLHFKHDKPSQLIDHGLTWLAKIQQLEKLRFIRPDEILFAYDAPDKSQSNLTEAFSEIKEQIEREGIVMADMGNQNKIISFAR</sequence>
<dbReference type="Proteomes" id="UP001225378">
    <property type="component" value="Chromosome"/>
</dbReference>
<dbReference type="AlphaFoldDB" id="A0AAU7NUA5"/>
<protein>
    <submittedName>
        <fullName evidence="1">DUF3037 domain-containing protein</fullName>
    </submittedName>
</protein>
<organism evidence="1 2">
    <name type="scientific">Methylomarinum roseum</name>
    <dbReference type="NCBI Taxonomy" id="3067653"/>
    <lineage>
        <taxon>Bacteria</taxon>
        <taxon>Pseudomonadati</taxon>
        <taxon>Pseudomonadota</taxon>
        <taxon>Gammaproteobacteria</taxon>
        <taxon>Methylococcales</taxon>
        <taxon>Methylococcaceae</taxon>
        <taxon>Methylomarinum</taxon>
    </lineage>
</organism>
<dbReference type="RefSeq" id="WP_349431655.1">
    <property type="nucleotide sequence ID" value="NZ_CP157743.1"/>
</dbReference>
<reference evidence="1 2" key="1">
    <citation type="journal article" date="2024" name="Microbiology">
        <title>Methylomarinum rosea sp. nov., a novel halophilic methanotrophic bacterium from the hypersaline Lake Elton.</title>
        <authorList>
            <person name="Suleimanov R.Z."/>
            <person name="Oshkin I.Y."/>
            <person name="Danilova O.V."/>
            <person name="Suzina N.E."/>
            <person name="Dedysh S.N."/>
        </authorList>
    </citation>
    <scope>NUCLEOTIDE SEQUENCE [LARGE SCALE GENOMIC DNA]</scope>
    <source>
        <strain evidence="1 2">Ch1-1</strain>
    </source>
</reference>
<keyword evidence="2" id="KW-1185">Reference proteome</keyword>